<dbReference type="EMBL" id="QXFX01000223">
    <property type="protein sequence ID" value="KAE9124951.1"/>
    <property type="molecule type" value="Genomic_DNA"/>
</dbReference>
<accession>A0A6G0LMJ7</accession>
<protein>
    <recommendedName>
        <fullName evidence="4">Pectate lyase</fullName>
    </recommendedName>
</protein>
<name>A0A6G0LMJ7_9STRA</name>
<evidence type="ECO:0000256" key="1">
    <source>
        <dbReference type="SAM" id="SignalP"/>
    </source>
</evidence>
<evidence type="ECO:0008006" key="4">
    <source>
        <dbReference type="Google" id="ProtNLM"/>
    </source>
</evidence>
<organism evidence="2 3">
    <name type="scientific">Phytophthora fragariae</name>
    <dbReference type="NCBI Taxonomy" id="53985"/>
    <lineage>
        <taxon>Eukaryota</taxon>
        <taxon>Sar</taxon>
        <taxon>Stramenopiles</taxon>
        <taxon>Oomycota</taxon>
        <taxon>Peronosporomycetes</taxon>
        <taxon>Peronosporales</taxon>
        <taxon>Peronosporaceae</taxon>
        <taxon>Phytophthora</taxon>
    </lineage>
</organism>
<comment type="caution">
    <text evidence="2">The sequence shown here is derived from an EMBL/GenBank/DDBJ whole genome shotgun (WGS) entry which is preliminary data.</text>
</comment>
<gene>
    <name evidence="2" type="ORF">PF010_g5805</name>
</gene>
<evidence type="ECO:0000313" key="2">
    <source>
        <dbReference type="EMBL" id="KAE9124951.1"/>
    </source>
</evidence>
<dbReference type="AlphaFoldDB" id="A0A6G0LMJ7"/>
<evidence type="ECO:0000313" key="3">
    <source>
        <dbReference type="Proteomes" id="UP000488956"/>
    </source>
</evidence>
<reference evidence="2 3" key="1">
    <citation type="submission" date="2018-09" db="EMBL/GenBank/DDBJ databases">
        <title>Genomic investigation of the strawberry pathogen Phytophthora fragariae indicates pathogenicity is determined by transcriptional variation in three key races.</title>
        <authorList>
            <person name="Adams T.M."/>
            <person name="Armitage A.D."/>
            <person name="Sobczyk M.K."/>
            <person name="Bates H.J."/>
            <person name="Dunwell J.M."/>
            <person name="Nellist C.F."/>
            <person name="Harrison R.J."/>
        </authorList>
    </citation>
    <scope>NUCLEOTIDE SEQUENCE [LARGE SCALE GENOMIC DNA]</scope>
    <source>
        <strain evidence="2 3">ONT-3</strain>
    </source>
</reference>
<sequence length="105" mass="11482">MACPCQRPCCWRRHWRLQECMVCLQLSSVLLLHEWKCTSLAIVYLSIAKSENSPGGVQSPLADSAADAQDFATFNVCVPTPTFCGYDSKYGFSSDGAKLQVGGDN</sequence>
<feature type="signal peptide" evidence="1">
    <location>
        <begin position="1"/>
        <end position="31"/>
    </location>
</feature>
<keyword evidence="1" id="KW-0732">Signal</keyword>
<proteinExistence type="predicted"/>
<feature type="chain" id="PRO_5026186955" description="Pectate lyase" evidence="1">
    <location>
        <begin position="32"/>
        <end position="105"/>
    </location>
</feature>
<dbReference type="Proteomes" id="UP000488956">
    <property type="component" value="Unassembled WGS sequence"/>
</dbReference>